<dbReference type="InterPro" id="IPR016195">
    <property type="entry name" value="Pol/histidinol_Pase-like"/>
</dbReference>
<dbReference type="AlphaFoldDB" id="A0A2S6FVA8"/>
<sequence length="334" mass="38255">MGKSKKSKGSLKKKHSILYGIPHCHTENSTGTGDVKVALKYAKNKDLDFIIITDHNNALNNNKKRKDKNKWEDALKDIQKFNKKHDNFIGLLGFEFTLKPYGHLNIFASENFFSGDIGNIKNLLLWNSVNNPIMAINHPSKNIEKLDFNPLLNNNLSLIEVGNGLYPAKSYNRYEKRYYSLLDKGWKLGAINSQDNHKINFGDSDNLTAVLVEKKDKKNLLQSLRNRNTYSTESRTLKVHFYINGSLMGDVLSCKKNDTLKFSLYAEDREDKITKIKLISSKGVCIKEMDFPPQKDIKYFCSLPFKENEKWYVAKIFLQSGATALTSPIFLNEI</sequence>
<reference evidence="2 3" key="1">
    <citation type="submission" date="2018-02" db="EMBL/GenBank/DDBJ databases">
        <title>Genomic Encyclopedia of Archaeal and Bacterial Type Strains, Phase II (KMG-II): from individual species to whole genera.</title>
        <authorList>
            <person name="Goeker M."/>
        </authorList>
    </citation>
    <scope>NUCLEOTIDE SEQUENCE [LARGE SCALE GENOMIC DNA]</scope>
    <source>
        <strain evidence="2 3">DSM 15099</strain>
    </source>
</reference>
<dbReference type="SMART" id="SM00481">
    <property type="entry name" value="POLIIIAc"/>
    <property type="match status" value="1"/>
</dbReference>
<protein>
    <submittedName>
        <fullName evidence="2">Putative metal-dependent phosphoesterase TrpH</fullName>
    </submittedName>
</protein>
<name>A0A2S6FVA8_9CLOT</name>
<evidence type="ECO:0000313" key="2">
    <source>
        <dbReference type="EMBL" id="PPK45927.1"/>
    </source>
</evidence>
<dbReference type="EMBL" id="PTIS01000018">
    <property type="protein sequence ID" value="PPK45927.1"/>
    <property type="molecule type" value="Genomic_DNA"/>
</dbReference>
<dbReference type="NCBIfam" id="NF038032">
    <property type="entry name" value="CehA_McbA_metalo"/>
    <property type="match status" value="1"/>
</dbReference>
<accession>A0A2S6FVA8</accession>
<evidence type="ECO:0000313" key="3">
    <source>
        <dbReference type="Proteomes" id="UP000239863"/>
    </source>
</evidence>
<comment type="caution">
    <text evidence="2">The sequence shown here is derived from an EMBL/GenBank/DDBJ whole genome shotgun (WGS) entry which is preliminary data.</text>
</comment>
<dbReference type="STRING" id="37659.GCA_000703125_02201"/>
<dbReference type="SUPFAM" id="SSF89550">
    <property type="entry name" value="PHP domain-like"/>
    <property type="match status" value="1"/>
</dbReference>
<dbReference type="Gene3D" id="3.20.20.140">
    <property type="entry name" value="Metal-dependent hydrolases"/>
    <property type="match status" value="1"/>
</dbReference>
<proteinExistence type="predicted"/>
<dbReference type="InterPro" id="IPR003141">
    <property type="entry name" value="Pol/His_phosphatase_N"/>
</dbReference>
<feature type="domain" description="Polymerase/histidinol phosphatase N-terminal" evidence="1">
    <location>
        <begin position="20"/>
        <end position="100"/>
    </location>
</feature>
<evidence type="ECO:0000259" key="1">
    <source>
        <dbReference type="SMART" id="SM00481"/>
    </source>
</evidence>
<dbReference type="RefSeq" id="WP_104410514.1">
    <property type="nucleotide sequence ID" value="NZ_PTIS01000018.1"/>
</dbReference>
<gene>
    <name evidence="2" type="ORF">BD821_1188</name>
</gene>
<organism evidence="2 3">
    <name type="scientific">Clostridium algidicarnis DSM 15099</name>
    <dbReference type="NCBI Taxonomy" id="1121295"/>
    <lineage>
        <taxon>Bacteria</taxon>
        <taxon>Bacillati</taxon>
        <taxon>Bacillota</taxon>
        <taxon>Clostridia</taxon>
        <taxon>Eubacteriales</taxon>
        <taxon>Clostridiaceae</taxon>
        <taxon>Clostridium</taxon>
    </lineage>
</organism>
<dbReference type="Proteomes" id="UP000239863">
    <property type="component" value="Unassembled WGS sequence"/>
</dbReference>